<comment type="caution">
    <text evidence="5">The sequence shown here is derived from an EMBL/GenBank/DDBJ whole genome shotgun (WGS) entry which is preliminary data.</text>
</comment>
<evidence type="ECO:0000256" key="4">
    <source>
        <dbReference type="HAMAP-Rule" id="MF_02200"/>
    </source>
</evidence>
<dbReference type="PANTHER" id="PTHR38603:SF1">
    <property type="entry name" value="CHAPERONE NAPD"/>
    <property type="match status" value="1"/>
</dbReference>
<evidence type="ECO:0000256" key="1">
    <source>
        <dbReference type="ARBA" id="ARBA00004496"/>
    </source>
</evidence>
<organism evidence="5 6">
    <name type="scientific">Paraferrimonas sedimenticola</name>
    <dbReference type="NCBI Taxonomy" id="375674"/>
    <lineage>
        <taxon>Bacteria</taxon>
        <taxon>Pseudomonadati</taxon>
        <taxon>Pseudomonadota</taxon>
        <taxon>Gammaproteobacteria</taxon>
        <taxon>Alteromonadales</taxon>
        <taxon>Ferrimonadaceae</taxon>
        <taxon>Paraferrimonas</taxon>
    </lineage>
</organism>
<comment type="similarity">
    <text evidence="4">Belongs to the NapD family.</text>
</comment>
<dbReference type="GO" id="GO:0005048">
    <property type="term" value="F:signal sequence binding"/>
    <property type="evidence" value="ECO:0007669"/>
    <property type="project" value="UniProtKB-UniRule"/>
</dbReference>
<evidence type="ECO:0000256" key="3">
    <source>
        <dbReference type="ARBA" id="ARBA00023186"/>
    </source>
</evidence>
<dbReference type="AlphaFoldDB" id="A0AA37W0L1"/>
<dbReference type="GO" id="GO:0005737">
    <property type="term" value="C:cytoplasm"/>
    <property type="evidence" value="ECO:0007669"/>
    <property type="project" value="UniProtKB-SubCell"/>
</dbReference>
<evidence type="ECO:0000313" key="6">
    <source>
        <dbReference type="Proteomes" id="UP001161422"/>
    </source>
</evidence>
<reference evidence="5" key="2">
    <citation type="submission" date="2023-01" db="EMBL/GenBank/DDBJ databases">
        <title>Draft genome sequence of Paraferrimonas sedimenticola strain NBRC 101628.</title>
        <authorList>
            <person name="Sun Q."/>
            <person name="Mori K."/>
        </authorList>
    </citation>
    <scope>NUCLEOTIDE SEQUENCE</scope>
    <source>
        <strain evidence="5">NBRC 101628</strain>
    </source>
</reference>
<dbReference type="GO" id="GO:0051224">
    <property type="term" value="P:negative regulation of protein transport"/>
    <property type="evidence" value="ECO:0007669"/>
    <property type="project" value="UniProtKB-UniRule"/>
</dbReference>
<comment type="subcellular location">
    <subcellularLocation>
        <location evidence="1 4">Cytoplasm</location>
    </subcellularLocation>
</comment>
<keyword evidence="6" id="KW-1185">Reference proteome</keyword>
<comment type="subunit">
    <text evidence="4">Interacts with the cytoplasmic NapA precursor.</text>
</comment>
<dbReference type="Gene3D" id="3.30.70.920">
    <property type="match status" value="1"/>
</dbReference>
<dbReference type="PANTHER" id="PTHR38603">
    <property type="entry name" value="CHAPERONE NAPD"/>
    <property type="match status" value="1"/>
</dbReference>
<gene>
    <name evidence="4 5" type="primary">napD</name>
    <name evidence="5" type="ORF">GCM10007895_08390</name>
</gene>
<dbReference type="RefSeq" id="WP_095505533.1">
    <property type="nucleotide sequence ID" value="NZ_BSNC01000003.1"/>
</dbReference>
<keyword evidence="3 4" id="KW-0143">Chaperone</keyword>
<sequence length="82" mass="8857">MADEYQVTSLVVHCQPDIESKVTERINALAGVEVHATNDQGKLVVTVESESQKGLLDGVEAINKTPGVLSATLVYHQIEPIE</sequence>
<keyword evidence="2 4" id="KW-0963">Cytoplasm</keyword>
<name>A0AA37W0L1_9GAMM</name>
<dbReference type="EMBL" id="BSNC01000003">
    <property type="protein sequence ID" value="GLP95533.1"/>
    <property type="molecule type" value="Genomic_DNA"/>
</dbReference>
<dbReference type="HAMAP" id="MF_02200">
    <property type="entry name" value="NapD"/>
    <property type="match status" value="1"/>
</dbReference>
<dbReference type="InterPro" id="IPR005623">
    <property type="entry name" value="Chaperone_NapD_NO3_reduct"/>
</dbReference>
<comment type="function">
    <text evidence="4">Chaperone for NapA, the catalytic subunit of the periplasmic nitrate reductase. It binds directly and specifically to the twin-arginine signal peptide of NapA, preventing premature interaction with the Tat translocase and premature export.</text>
</comment>
<dbReference type="Pfam" id="PF03927">
    <property type="entry name" value="NapD"/>
    <property type="match status" value="1"/>
</dbReference>
<evidence type="ECO:0000313" key="5">
    <source>
        <dbReference type="EMBL" id="GLP95533.1"/>
    </source>
</evidence>
<proteinExistence type="inferred from homology"/>
<reference evidence="5" key="1">
    <citation type="journal article" date="2014" name="Int. J. Syst. Evol. Microbiol.">
        <title>Complete genome sequence of Corynebacterium casei LMG S-19264T (=DSM 44701T), isolated from a smear-ripened cheese.</title>
        <authorList>
            <consortium name="US DOE Joint Genome Institute (JGI-PGF)"/>
            <person name="Walter F."/>
            <person name="Albersmeier A."/>
            <person name="Kalinowski J."/>
            <person name="Ruckert C."/>
        </authorList>
    </citation>
    <scope>NUCLEOTIDE SEQUENCE</scope>
    <source>
        <strain evidence="5">NBRC 101628</strain>
    </source>
</reference>
<accession>A0AA37W0L1</accession>
<dbReference type="Proteomes" id="UP001161422">
    <property type="component" value="Unassembled WGS sequence"/>
</dbReference>
<evidence type="ECO:0000256" key="2">
    <source>
        <dbReference type="ARBA" id="ARBA00022490"/>
    </source>
</evidence>
<protein>
    <recommendedName>
        <fullName evidence="4">Chaperone NapD</fullName>
    </recommendedName>
    <alternativeName>
        <fullName evidence="4">NapA signal peptide-binding chaperone NapD</fullName>
    </alternativeName>
</protein>